<feature type="region of interest" description="Disordered" evidence="1">
    <location>
        <begin position="1"/>
        <end position="23"/>
    </location>
</feature>
<gene>
    <name evidence="2" type="primary">PLAC8</name>
</gene>
<evidence type="ECO:0000256" key="1">
    <source>
        <dbReference type="SAM" id="MobiDB-lite"/>
    </source>
</evidence>
<organism evidence="2">
    <name type="scientific">Nothobranchius pienaari</name>
    <dbReference type="NCBI Taxonomy" id="704102"/>
    <lineage>
        <taxon>Eukaryota</taxon>
        <taxon>Metazoa</taxon>
        <taxon>Chordata</taxon>
        <taxon>Craniata</taxon>
        <taxon>Vertebrata</taxon>
        <taxon>Euteleostomi</taxon>
        <taxon>Actinopterygii</taxon>
        <taxon>Neopterygii</taxon>
        <taxon>Teleostei</taxon>
        <taxon>Neoteleostei</taxon>
        <taxon>Acanthomorphata</taxon>
        <taxon>Ovalentaria</taxon>
        <taxon>Atherinomorphae</taxon>
        <taxon>Cyprinodontiformes</taxon>
        <taxon>Nothobranchiidae</taxon>
        <taxon>Nothobranchius</taxon>
    </lineage>
</organism>
<feature type="non-terminal residue" evidence="2">
    <location>
        <position position="1"/>
    </location>
</feature>
<evidence type="ECO:0000313" key="2">
    <source>
        <dbReference type="EMBL" id="SBR46871.1"/>
    </source>
</evidence>
<protein>
    <submittedName>
        <fullName evidence="2">Placenta-specific 8</fullName>
    </submittedName>
</protein>
<sequence>RLHGDSLLPRLRHLPAEERHRSSKGAGNFLKRLLL</sequence>
<dbReference type="EMBL" id="HAEF01008580">
    <property type="protein sequence ID" value="SBR46871.1"/>
    <property type="molecule type" value="Transcribed_RNA"/>
</dbReference>
<proteinExistence type="predicted"/>
<accession>A0A1A8LRD9</accession>
<name>A0A1A8LRD9_9TELE</name>
<reference evidence="2" key="2">
    <citation type="submission" date="2016-06" db="EMBL/GenBank/DDBJ databases">
        <title>The genome of a short-lived fish provides insights into sex chromosome evolution and the genetic control of aging.</title>
        <authorList>
            <person name="Reichwald K."/>
            <person name="Felder M."/>
            <person name="Petzold A."/>
            <person name="Koch P."/>
            <person name="Groth M."/>
            <person name="Platzer M."/>
        </authorList>
    </citation>
    <scope>NUCLEOTIDE SEQUENCE</scope>
    <source>
        <tissue evidence="2">Brain</tissue>
    </source>
</reference>
<dbReference type="AlphaFoldDB" id="A0A1A8LRD9"/>
<reference evidence="2" key="1">
    <citation type="submission" date="2016-05" db="EMBL/GenBank/DDBJ databases">
        <authorList>
            <person name="Lavstsen T."/>
            <person name="Jespersen J.S."/>
        </authorList>
    </citation>
    <scope>NUCLEOTIDE SEQUENCE</scope>
    <source>
        <tissue evidence="2">Brain</tissue>
    </source>
</reference>